<gene>
    <name evidence="19" type="ORF">TCAL_10028</name>
</gene>
<dbReference type="SMART" id="SM00488">
    <property type="entry name" value="DEXDc2"/>
    <property type="match status" value="1"/>
</dbReference>
<keyword evidence="6" id="KW-0378">Hydrolase</keyword>
<dbReference type="InterPro" id="IPR006554">
    <property type="entry name" value="Helicase-like_DEXD_c2"/>
</dbReference>
<dbReference type="InterPro" id="IPR014001">
    <property type="entry name" value="Helicase_ATP-bd"/>
</dbReference>
<dbReference type="PROSITE" id="PS00690">
    <property type="entry name" value="DEAH_ATP_HELICASE"/>
    <property type="match status" value="1"/>
</dbReference>
<dbReference type="Pfam" id="PF06733">
    <property type="entry name" value="DEAD_2"/>
    <property type="match status" value="1"/>
</dbReference>
<keyword evidence="8" id="KW-0067">ATP-binding</keyword>
<dbReference type="GO" id="GO:0045910">
    <property type="term" value="P:negative regulation of DNA recombination"/>
    <property type="evidence" value="ECO:0007669"/>
    <property type="project" value="TreeGrafter"/>
</dbReference>
<evidence type="ECO:0000256" key="6">
    <source>
        <dbReference type="ARBA" id="ARBA00022801"/>
    </source>
</evidence>
<evidence type="ECO:0000256" key="9">
    <source>
        <dbReference type="ARBA" id="ARBA00023004"/>
    </source>
</evidence>
<dbReference type="GO" id="GO:0005634">
    <property type="term" value="C:nucleus"/>
    <property type="evidence" value="ECO:0007669"/>
    <property type="project" value="UniProtKB-SubCell"/>
</dbReference>
<dbReference type="InterPro" id="IPR045028">
    <property type="entry name" value="DinG/Rad3-like"/>
</dbReference>
<feature type="domain" description="Helicase ATP-binding" evidence="18">
    <location>
        <begin position="12"/>
        <end position="280"/>
    </location>
</feature>
<evidence type="ECO:0000256" key="1">
    <source>
        <dbReference type="ARBA" id="ARBA00004123"/>
    </source>
</evidence>
<evidence type="ECO:0000256" key="11">
    <source>
        <dbReference type="ARBA" id="ARBA00023125"/>
    </source>
</evidence>
<dbReference type="PROSITE" id="PS51193">
    <property type="entry name" value="HELICASE_ATP_BIND_2"/>
    <property type="match status" value="1"/>
</dbReference>
<dbReference type="SUPFAM" id="SSF52540">
    <property type="entry name" value="P-loop containing nucleoside triphosphate hydrolases"/>
    <property type="match status" value="1"/>
</dbReference>
<dbReference type="FunFam" id="3.40.50.300:FF:000431">
    <property type="entry name" value="Regulator of telomere elongation helicase 1"/>
    <property type="match status" value="1"/>
</dbReference>
<dbReference type="SMART" id="SM00487">
    <property type="entry name" value="DEXDc"/>
    <property type="match status" value="1"/>
</dbReference>
<dbReference type="InterPro" id="IPR027417">
    <property type="entry name" value="P-loop_NTPase"/>
</dbReference>
<organism evidence="19 20">
    <name type="scientific">Tigriopus californicus</name>
    <name type="common">Marine copepod</name>
    <dbReference type="NCBI Taxonomy" id="6832"/>
    <lineage>
        <taxon>Eukaryota</taxon>
        <taxon>Metazoa</taxon>
        <taxon>Ecdysozoa</taxon>
        <taxon>Arthropoda</taxon>
        <taxon>Crustacea</taxon>
        <taxon>Multicrustacea</taxon>
        <taxon>Hexanauplia</taxon>
        <taxon>Copepoda</taxon>
        <taxon>Harpacticoida</taxon>
        <taxon>Harpacticidae</taxon>
        <taxon>Tigriopus</taxon>
    </lineage>
</organism>
<keyword evidence="10" id="KW-0411">Iron-sulfur</keyword>
<dbReference type="InterPro" id="IPR010614">
    <property type="entry name" value="RAD3-like_helicase_DEAD"/>
</dbReference>
<evidence type="ECO:0000259" key="18">
    <source>
        <dbReference type="PROSITE" id="PS51193"/>
    </source>
</evidence>
<keyword evidence="20" id="KW-1185">Reference proteome</keyword>
<keyword evidence="11" id="KW-0238">DNA-binding</keyword>
<proteinExistence type="predicted"/>
<dbReference type="GO" id="GO:1904430">
    <property type="term" value="P:negative regulation of t-circle formation"/>
    <property type="evidence" value="ECO:0007669"/>
    <property type="project" value="TreeGrafter"/>
</dbReference>
<dbReference type="PANTHER" id="PTHR11472">
    <property type="entry name" value="DNA REPAIR DEAD HELICASE RAD3/XP-D SUBFAMILY MEMBER"/>
    <property type="match status" value="1"/>
</dbReference>
<dbReference type="GO" id="GO:0010569">
    <property type="term" value="P:regulation of double-strand break repair via homologous recombination"/>
    <property type="evidence" value="ECO:0007669"/>
    <property type="project" value="TreeGrafter"/>
</dbReference>
<dbReference type="GO" id="GO:0006281">
    <property type="term" value="P:DNA repair"/>
    <property type="evidence" value="ECO:0007669"/>
    <property type="project" value="UniProtKB-KW"/>
</dbReference>
<dbReference type="InterPro" id="IPR057498">
    <property type="entry name" value="Rtel1_ARCH"/>
</dbReference>
<name>A0A553NZC6_TIGCA</name>
<evidence type="ECO:0000256" key="3">
    <source>
        <dbReference type="ARBA" id="ARBA00022723"/>
    </source>
</evidence>
<evidence type="ECO:0000256" key="5">
    <source>
        <dbReference type="ARBA" id="ARBA00022763"/>
    </source>
</evidence>
<dbReference type="Proteomes" id="UP000318571">
    <property type="component" value="Chromosome 9"/>
</dbReference>
<dbReference type="Gene3D" id="3.40.50.300">
    <property type="entry name" value="P-loop containing nucleotide triphosphate hydrolases"/>
    <property type="match status" value="2"/>
</dbReference>
<dbReference type="GO" id="GO:0046872">
    <property type="term" value="F:metal ion binding"/>
    <property type="evidence" value="ECO:0007669"/>
    <property type="project" value="UniProtKB-KW"/>
</dbReference>
<evidence type="ECO:0000256" key="13">
    <source>
        <dbReference type="ARBA" id="ARBA00023235"/>
    </source>
</evidence>
<keyword evidence="5" id="KW-0227">DNA damage</keyword>
<dbReference type="PANTHER" id="PTHR11472:SF34">
    <property type="entry name" value="REGULATOR OF TELOMERE ELONGATION HELICASE 1"/>
    <property type="match status" value="1"/>
</dbReference>
<dbReference type="GO" id="GO:0090657">
    <property type="term" value="P:telomeric loop disassembly"/>
    <property type="evidence" value="ECO:0007669"/>
    <property type="project" value="TreeGrafter"/>
</dbReference>
<dbReference type="EMBL" id="VCGU01000009">
    <property type="protein sequence ID" value="TRY70777.1"/>
    <property type="molecule type" value="Genomic_DNA"/>
</dbReference>
<comment type="subcellular location">
    <subcellularLocation>
        <location evidence="1">Nucleus</location>
    </subcellularLocation>
</comment>
<evidence type="ECO:0000256" key="2">
    <source>
        <dbReference type="ARBA" id="ARBA00022485"/>
    </source>
</evidence>
<dbReference type="GO" id="GO:0016818">
    <property type="term" value="F:hydrolase activity, acting on acid anhydrides, in phosphorus-containing anhydrides"/>
    <property type="evidence" value="ECO:0007669"/>
    <property type="project" value="InterPro"/>
</dbReference>
<dbReference type="GO" id="GO:0003678">
    <property type="term" value="F:DNA helicase activity"/>
    <property type="evidence" value="ECO:0007669"/>
    <property type="project" value="InterPro"/>
</dbReference>
<keyword evidence="2" id="KW-0004">4Fe-4S</keyword>
<evidence type="ECO:0000313" key="19">
    <source>
        <dbReference type="EMBL" id="TRY70777.1"/>
    </source>
</evidence>
<dbReference type="InterPro" id="IPR006555">
    <property type="entry name" value="ATP-dep_Helicase_C"/>
</dbReference>
<dbReference type="NCBIfam" id="TIGR00604">
    <property type="entry name" value="rad3"/>
    <property type="match status" value="1"/>
</dbReference>
<keyword evidence="13" id="KW-0413">Isomerase</keyword>
<dbReference type="GO" id="GO:0051539">
    <property type="term" value="F:4 iron, 4 sulfur cluster binding"/>
    <property type="evidence" value="ECO:0007669"/>
    <property type="project" value="UniProtKB-KW"/>
</dbReference>
<keyword evidence="12" id="KW-0234">DNA repair</keyword>
<dbReference type="SMART" id="SM00491">
    <property type="entry name" value="HELICc2"/>
    <property type="match status" value="1"/>
</dbReference>
<comment type="catalytic activity">
    <reaction evidence="15">
        <text>ATP + H2O = ADP + phosphate + H(+)</text>
        <dbReference type="Rhea" id="RHEA:13065"/>
        <dbReference type="ChEBI" id="CHEBI:15377"/>
        <dbReference type="ChEBI" id="CHEBI:15378"/>
        <dbReference type="ChEBI" id="CHEBI:30616"/>
        <dbReference type="ChEBI" id="CHEBI:43474"/>
        <dbReference type="ChEBI" id="CHEBI:456216"/>
    </reaction>
</comment>
<reference evidence="19 20" key="1">
    <citation type="journal article" date="2018" name="Nat. Ecol. Evol.">
        <title>Genomic signatures of mitonuclear coevolution across populations of Tigriopus californicus.</title>
        <authorList>
            <person name="Barreto F.S."/>
            <person name="Watson E.T."/>
            <person name="Lima T.G."/>
            <person name="Willett C.S."/>
            <person name="Edmands S."/>
            <person name="Li W."/>
            <person name="Burton R.S."/>
        </authorList>
    </citation>
    <scope>NUCLEOTIDE SEQUENCE [LARGE SCALE GENOMIC DNA]</scope>
    <source>
        <strain evidence="19 20">San Diego</strain>
    </source>
</reference>
<dbReference type="STRING" id="6832.A0A553NZC6"/>
<dbReference type="InterPro" id="IPR002464">
    <property type="entry name" value="DNA/RNA_helicase_DEAH_CS"/>
</dbReference>
<keyword evidence="9" id="KW-0408">Iron</keyword>
<dbReference type="Pfam" id="PF13307">
    <property type="entry name" value="Helicase_C_2"/>
    <property type="match status" value="1"/>
</dbReference>
<dbReference type="AlphaFoldDB" id="A0A553NZC6"/>
<evidence type="ECO:0000256" key="7">
    <source>
        <dbReference type="ARBA" id="ARBA00022806"/>
    </source>
</evidence>
<accession>A0A553NZC6</accession>
<comment type="caution">
    <text evidence="19">The sequence shown here is derived from an EMBL/GenBank/DDBJ whole genome shotgun (WGS) entry which is preliminary data.</text>
</comment>
<keyword evidence="4" id="KW-0547">Nucleotide-binding</keyword>
<sequence>MSASSPLIVHHRGLDLTYPIKPYPSQAEFSQLVLDCFLGGKHGLLESPTGTGKTMALLAAAIAYRSHPFGSQSLVIYASRTHGQLEQVIRQLKQLDRLTARESPFRAGVVGSREQLCIHPQVQARTGSSEKVKMCNSLVKSRQCQFYNNYAQMASTESDRAGDICDIEDLVKTHKMKKICPYFAARERSSKVDMLFMPYNYLLDASIRKTLNFQLKGSLVILDEAHNVMQVCEDSSSMSFEVKDVAVALHEVDVVLQFLDKQEPIEGINLEEISIEGACLVKEHLVGLEETLMKYISEGTWKPGQTYPGQSIKELLMSSGLNSAIKGPFVTALQSLQEVLAVLSTLRGGQDSGRGLQVLGQLLELVYPENRDPLMGCHLMKYYRFHVESTKVKNNLKFHLWCFHSGFAMSNLRGCGIRSVILASGTLKPFNVLAEELDTRFEVQFSGPHVIGQDQCMVHVVPQGQDKVPLISTYQNRNNPKYLLSLGHTILEILNVTPHGVLIFFPSYANLTAMVDSWRSSGFWNKIEKAKRMLVEPKEKIAFEQVINEYRTRSSDDNDQSPCLLAVCRGKVAEGIDFSDRMARAVIVTGIPFPNLHDSRVQAKRNFLDQKQSRDKTGISGNEWYKVEAFRAVNQAIGRVIRHRNDFGAIMFLDKRFGDQQNRTNISNWVSASLRSNIDAKEAIRALSQFYSKMQGTVKHIPRPQAHVDRSSSMIGGNKRPLSSNSTATRPPATISAPKKIKVTSTASNMLKYKTTTLVSRLKLDFTKDELRQFFAALKTYKEVGNLDDFIACLRVTAPKEKLKNVNLHEFEDFILQKDLGKFGDFCQTQLQESQ</sequence>
<feature type="compositionally biased region" description="Polar residues" evidence="17">
    <location>
        <begin position="711"/>
        <end position="729"/>
    </location>
</feature>
<evidence type="ECO:0000256" key="10">
    <source>
        <dbReference type="ARBA" id="ARBA00023014"/>
    </source>
</evidence>
<evidence type="ECO:0000256" key="17">
    <source>
        <dbReference type="SAM" id="MobiDB-lite"/>
    </source>
</evidence>
<evidence type="ECO:0000256" key="12">
    <source>
        <dbReference type="ARBA" id="ARBA00023204"/>
    </source>
</evidence>
<keyword evidence="14" id="KW-0539">Nucleus</keyword>
<dbReference type="GO" id="GO:0003677">
    <property type="term" value="F:DNA binding"/>
    <property type="evidence" value="ECO:0007669"/>
    <property type="project" value="UniProtKB-KW"/>
</dbReference>
<evidence type="ECO:0000256" key="4">
    <source>
        <dbReference type="ARBA" id="ARBA00022741"/>
    </source>
</evidence>
<evidence type="ECO:0000256" key="14">
    <source>
        <dbReference type="ARBA" id="ARBA00023242"/>
    </source>
</evidence>
<keyword evidence="3" id="KW-0479">Metal-binding</keyword>
<evidence type="ECO:0000256" key="15">
    <source>
        <dbReference type="ARBA" id="ARBA00049360"/>
    </source>
</evidence>
<keyword evidence="7" id="KW-0347">Helicase</keyword>
<dbReference type="GO" id="GO:0005524">
    <property type="term" value="F:ATP binding"/>
    <property type="evidence" value="ECO:0007669"/>
    <property type="project" value="UniProtKB-KW"/>
</dbReference>
<dbReference type="OMA" id="NCATIVA"/>
<dbReference type="InterPro" id="IPR013020">
    <property type="entry name" value="Rad3/Chl1-like"/>
</dbReference>
<feature type="region of interest" description="Disordered" evidence="17">
    <location>
        <begin position="707"/>
        <end position="733"/>
    </location>
</feature>
<dbReference type="Pfam" id="PF23109">
    <property type="entry name" value="ARCH_RTEL1"/>
    <property type="match status" value="1"/>
</dbReference>
<dbReference type="InterPro" id="IPR014013">
    <property type="entry name" value="Helic_SF1/SF2_ATP-bd_DinG/Rad3"/>
</dbReference>
<dbReference type="GO" id="GO:0070182">
    <property type="term" value="F:DNA polymerase binding"/>
    <property type="evidence" value="ECO:0007669"/>
    <property type="project" value="TreeGrafter"/>
</dbReference>
<protein>
    <recommendedName>
        <fullName evidence="16">Regulator of telomere elongation helicase 1 homolog</fullName>
    </recommendedName>
</protein>
<evidence type="ECO:0000256" key="8">
    <source>
        <dbReference type="ARBA" id="ARBA00022840"/>
    </source>
</evidence>
<evidence type="ECO:0000313" key="20">
    <source>
        <dbReference type="Proteomes" id="UP000318571"/>
    </source>
</evidence>
<evidence type="ECO:0000256" key="16">
    <source>
        <dbReference type="ARBA" id="ARBA00073810"/>
    </source>
</evidence>
<dbReference type="CDD" id="cd18788">
    <property type="entry name" value="SF2_C_XPD"/>
    <property type="match status" value="1"/>
</dbReference>
<dbReference type="Gene3D" id="1.20.1160.20">
    <property type="match status" value="1"/>
</dbReference>